<dbReference type="PANTHER" id="PTHR43445:SF3">
    <property type="entry name" value="UDP-N-ACETYLMURAMATE--L-ALANINE LIGASE"/>
    <property type="match status" value="1"/>
</dbReference>
<accession>A0A0G0JX01</accession>
<dbReference type="Gene3D" id="3.90.190.20">
    <property type="entry name" value="Mur ligase, C-terminal domain"/>
    <property type="match status" value="1"/>
</dbReference>
<feature type="domain" description="Mur ligase C-terminal" evidence="1">
    <location>
        <begin position="204"/>
        <end position="334"/>
    </location>
</feature>
<sequence>TTTTALISFLLTKANLNPSYVIGSGEIADLPASGHLGSGDYFVLEADEYRKSPDDNNSKFFDLNPQIEIITSIEMDHPDMFLTDEKVYEAFYKFACRIPRKGFIVLCLDYPKAKKLLRSLADRNFETYGFSEDVAWQIIDYLESVDSTSFSLINEGKNIGPFVIKIPGEGNVLNATAAVIVALKLGIQEKSIIKYLAEFQGVKRRFEKIGQFNDITVIDDYAHHPHSVALTLEAVKKRFPDAKIWCIFQPHTYSRTKELLSSFATAFNCADKVIITDIYASAREKEATITAEDLTQAIHINQKQVKYVSSWDKITQELIDNVGGKTVIITMGAGDIYKLGQNILKELKK</sequence>
<dbReference type="InterPro" id="IPR036565">
    <property type="entry name" value="Mur-like_cat_sf"/>
</dbReference>
<protein>
    <submittedName>
        <fullName evidence="3">UDP-N-acetylmuramate-L-alanine ligase</fullName>
    </submittedName>
</protein>
<dbReference type="InterPro" id="IPR036615">
    <property type="entry name" value="Mur_ligase_C_dom_sf"/>
</dbReference>
<dbReference type="InterPro" id="IPR004101">
    <property type="entry name" value="Mur_ligase_C"/>
</dbReference>
<dbReference type="SUPFAM" id="SSF53623">
    <property type="entry name" value="MurD-like peptide ligases, catalytic domain"/>
    <property type="match status" value="1"/>
</dbReference>
<evidence type="ECO:0000259" key="1">
    <source>
        <dbReference type="Pfam" id="PF02875"/>
    </source>
</evidence>
<keyword evidence="3" id="KW-0436">Ligase</keyword>
<evidence type="ECO:0000313" key="3">
    <source>
        <dbReference type="EMBL" id="KKQ72023.1"/>
    </source>
</evidence>
<comment type="caution">
    <text evidence="3">The sequence shown here is derived from an EMBL/GenBank/DDBJ whole genome shotgun (WGS) entry which is preliminary data.</text>
</comment>
<evidence type="ECO:0000259" key="2">
    <source>
        <dbReference type="Pfam" id="PF08245"/>
    </source>
</evidence>
<feature type="non-terminal residue" evidence="3">
    <location>
        <position position="1"/>
    </location>
</feature>
<feature type="domain" description="Mur ligase central" evidence="2">
    <location>
        <begin position="1"/>
        <end position="182"/>
    </location>
</feature>
<proteinExistence type="predicted"/>
<dbReference type="EMBL" id="LBUX01000048">
    <property type="protein sequence ID" value="KKQ72023.1"/>
    <property type="molecule type" value="Genomic_DNA"/>
</dbReference>
<gene>
    <name evidence="3" type="ORF">US94_C0048G0005</name>
</gene>
<dbReference type="GO" id="GO:0016881">
    <property type="term" value="F:acid-amino acid ligase activity"/>
    <property type="evidence" value="ECO:0007669"/>
    <property type="project" value="InterPro"/>
</dbReference>
<dbReference type="SUPFAM" id="SSF53244">
    <property type="entry name" value="MurD-like peptide ligases, peptide-binding domain"/>
    <property type="match status" value="1"/>
</dbReference>
<dbReference type="Proteomes" id="UP000034498">
    <property type="component" value="Unassembled WGS sequence"/>
</dbReference>
<dbReference type="InterPro" id="IPR050061">
    <property type="entry name" value="MurCDEF_pg_biosynth"/>
</dbReference>
<dbReference type="Pfam" id="PF08245">
    <property type="entry name" value="Mur_ligase_M"/>
    <property type="match status" value="1"/>
</dbReference>
<dbReference type="Pfam" id="PF02875">
    <property type="entry name" value="Mur_ligase_C"/>
    <property type="match status" value="1"/>
</dbReference>
<evidence type="ECO:0000313" key="4">
    <source>
        <dbReference type="Proteomes" id="UP000034498"/>
    </source>
</evidence>
<dbReference type="STRING" id="1618336.US94_C0048G0005"/>
<dbReference type="GO" id="GO:0005524">
    <property type="term" value="F:ATP binding"/>
    <property type="evidence" value="ECO:0007669"/>
    <property type="project" value="InterPro"/>
</dbReference>
<dbReference type="AlphaFoldDB" id="A0A0G0JX01"/>
<name>A0A0G0JX01_9BACT</name>
<dbReference type="Gene3D" id="3.40.1190.10">
    <property type="entry name" value="Mur-like, catalytic domain"/>
    <property type="match status" value="1"/>
</dbReference>
<dbReference type="PATRIC" id="fig|1618336.3.peg.634"/>
<dbReference type="InterPro" id="IPR013221">
    <property type="entry name" value="Mur_ligase_cen"/>
</dbReference>
<dbReference type="PANTHER" id="PTHR43445">
    <property type="entry name" value="UDP-N-ACETYLMURAMATE--L-ALANINE LIGASE-RELATED"/>
    <property type="match status" value="1"/>
</dbReference>
<reference evidence="3 4" key="1">
    <citation type="journal article" date="2015" name="Nature">
        <title>rRNA introns, odd ribosomes, and small enigmatic genomes across a large radiation of phyla.</title>
        <authorList>
            <person name="Brown C.T."/>
            <person name="Hug L.A."/>
            <person name="Thomas B.C."/>
            <person name="Sharon I."/>
            <person name="Castelle C.J."/>
            <person name="Singh A."/>
            <person name="Wilkins M.J."/>
            <person name="Williams K.H."/>
            <person name="Banfield J.F."/>
        </authorList>
    </citation>
    <scope>NUCLEOTIDE SEQUENCE [LARGE SCALE GENOMIC DNA]</scope>
</reference>
<organism evidence="3 4">
    <name type="scientific">Berkelbacteria bacterium GW2011_GWB1_38_5</name>
    <dbReference type="NCBI Taxonomy" id="1618336"/>
    <lineage>
        <taxon>Bacteria</taxon>
        <taxon>Candidatus Berkelbacteria</taxon>
    </lineage>
</organism>